<gene>
    <name evidence="2" type="ORF">SPOG_00258</name>
</gene>
<reference evidence="2 3" key="1">
    <citation type="journal article" date="2011" name="Science">
        <title>Comparative functional genomics of the fission yeasts.</title>
        <authorList>
            <person name="Rhind N."/>
            <person name="Chen Z."/>
            <person name="Yassour M."/>
            <person name="Thompson D.A."/>
            <person name="Haas B.J."/>
            <person name="Habib N."/>
            <person name="Wapinski I."/>
            <person name="Roy S."/>
            <person name="Lin M.F."/>
            <person name="Heiman D.I."/>
            <person name="Young S.K."/>
            <person name="Furuya K."/>
            <person name="Guo Y."/>
            <person name="Pidoux A."/>
            <person name="Chen H.M."/>
            <person name="Robbertse B."/>
            <person name="Goldberg J.M."/>
            <person name="Aoki K."/>
            <person name="Bayne E.H."/>
            <person name="Berlin A.M."/>
            <person name="Desjardins C.A."/>
            <person name="Dobbs E."/>
            <person name="Dukaj L."/>
            <person name="Fan L."/>
            <person name="FitzGerald M.G."/>
            <person name="French C."/>
            <person name="Gujja S."/>
            <person name="Hansen K."/>
            <person name="Keifenheim D."/>
            <person name="Levin J.Z."/>
            <person name="Mosher R.A."/>
            <person name="Mueller C.A."/>
            <person name="Pfiffner J."/>
            <person name="Priest M."/>
            <person name="Russ C."/>
            <person name="Smialowska A."/>
            <person name="Swoboda P."/>
            <person name="Sykes S.M."/>
            <person name="Vaughn M."/>
            <person name="Vengrova S."/>
            <person name="Yoder R."/>
            <person name="Zeng Q."/>
            <person name="Allshire R."/>
            <person name="Baulcombe D."/>
            <person name="Birren B.W."/>
            <person name="Brown W."/>
            <person name="Ekwall K."/>
            <person name="Kellis M."/>
            <person name="Leatherwood J."/>
            <person name="Levin H."/>
            <person name="Margalit H."/>
            <person name="Martienssen R."/>
            <person name="Nieduszynski C.A."/>
            <person name="Spatafora J.W."/>
            <person name="Friedman N."/>
            <person name="Dalgaard J.Z."/>
            <person name="Baumann P."/>
            <person name="Niki H."/>
            <person name="Regev A."/>
            <person name="Nusbaum C."/>
        </authorList>
    </citation>
    <scope>NUCLEOTIDE SEQUENCE [LARGE SCALE GENOMIC DNA]</scope>
    <source>
        <strain evidence="3">OY26 / ATCC MYA-4695 / CBS 11777 / NBRC 106824 / NRRL Y48691</strain>
    </source>
</reference>
<evidence type="ECO:0000313" key="3">
    <source>
        <dbReference type="Proteomes" id="UP000015464"/>
    </source>
</evidence>
<name>S9W1H2_SCHCR</name>
<dbReference type="OMA" id="LHANDNI"/>
<dbReference type="Proteomes" id="UP000015464">
    <property type="component" value="Unassembled WGS sequence"/>
</dbReference>
<organism evidence="2 3">
    <name type="scientific">Schizosaccharomyces cryophilus (strain OY26 / ATCC MYA-4695 / CBS 11777 / NBRC 106824 / NRRL Y48691)</name>
    <name type="common">Fission yeast</name>
    <dbReference type="NCBI Taxonomy" id="653667"/>
    <lineage>
        <taxon>Eukaryota</taxon>
        <taxon>Fungi</taxon>
        <taxon>Dikarya</taxon>
        <taxon>Ascomycota</taxon>
        <taxon>Taphrinomycotina</taxon>
        <taxon>Schizosaccharomycetes</taxon>
        <taxon>Schizosaccharomycetales</taxon>
        <taxon>Schizosaccharomycetaceae</taxon>
        <taxon>Schizosaccharomyces</taxon>
    </lineage>
</organism>
<dbReference type="GeneID" id="25034590"/>
<sequence>MVNSTSSLNVGFEEIQKLLSLVELQTKRELRQVYQRCEEQEALLLDLANSMQTYFSVANPQQRKLEAVYETQLLIIGENSHASKSYQRYKSDVHLSKNKIEEVLDKLEEFFSLDRMIINNSVDLSEGKSPNVSFKEQRLRTNEMDSFELCRQPENEESSIECITQNLKSYKRTSRDTSPIQRVIASRNNDSLYQNRQQPFISSNSFNLNETSKQKFNGPSEDLLSSTDNKDDIRDFSSFLKSDNYSPLLSSTKNVTLIKDEKQAHENTLQNEDDELEIPSSDNPSNVSLSLDLSQERMTEHRSNTNEIMTKQKQFQDHQKKNAEIKNLVYEKSPKLEQTVNYARLAKSVSFLPFKDKKNRMARRSRKKKTPPERRENGDSYSNTRSKDESNPAERHASPIRHCERRLSTLEGDQEATSDDKENQHVQNPKLRNIVSENSSSLSHHCERIKPRFNNEYSNEWNFDDNFKESTTILRRGHSNDSAQQIYAAENNHKNMVTLDFKDWNI</sequence>
<feature type="region of interest" description="Disordered" evidence="1">
    <location>
        <begin position="356"/>
        <end position="443"/>
    </location>
</feature>
<dbReference type="OrthoDB" id="5409128at2759"/>
<keyword evidence="3" id="KW-1185">Reference proteome</keyword>
<dbReference type="RefSeq" id="XP_013023221.1">
    <property type="nucleotide sequence ID" value="XM_013167767.1"/>
</dbReference>
<feature type="compositionally biased region" description="Basic and acidic residues" evidence="1">
    <location>
        <begin position="385"/>
        <end position="408"/>
    </location>
</feature>
<proteinExistence type="predicted"/>
<dbReference type="AlphaFoldDB" id="S9W1H2"/>
<feature type="compositionally biased region" description="Basic residues" evidence="1">
    <location>
        <begin position="357"/>
        <end position="369"/>
    </location>
</feature>
<evidence type="ECO:0000256" key="1">
    <source>
        <dbReference type="SAM" id="MobiDB-lite"/>
    </source>
</evidence>
<protein>
    <submittedName>
        <fullName evidence="2">Uncharacterized protein</fullName>
    </submittedName>
</protein>
<dbReference type="HOGENOM" id="CLU_538796_0_0_1"/>
<dbReference type="EMBL" id="KE546990">
    <property type="protein sequence ID" value="EPY51835.1"/>
    <property type="molecule type" value="Genomic_DNA"/>
</dbReference>
<evidence type="ECO:0000313" key="2">
    <source>
        <dbReference type="EMBL" id="EPY51835.1"/>
    </source>
</evidence>
<accession>S9W1H2</accession>